<evidence type="ECO:0000256" key="2">
    <source>
        <dbReference type="ARBA" id="ARBA00024035"/>
    </source>
</evidence>
<keyword evidence="6" id="KW-1185">Reference proteome</keyword>
<dbReference type="Pfam" id="PF20257">
    <property type="entry name" value="SAM_HAT_C"/>
    <property type="match status" value="1"/>
</dbReference>
<proteinExistence type="inferred from homology"/>
<comment type="similarity">
    <text evidence="2">Belongs to the SAM hydrolase / SAM-dependent halogenase family.</text>
</comment>
<accession>A0A563D911</accession>
<comment type="caution">
    <text evidence="5">The sequence shown here is derived from an EMBL/GenBank/DDBJ whole genome shotgun (WGS) entry which is preliminary data.</text>
</comment>
<dbReference type="EMBL" id="SELH01000025">
    <property type="protein sequence ID" value="TWP26670.1"/>
    <property type="molecule type" value="Genomic_DNA"/>
</dbReference>
<name>A0A563D911_9FLAO</name>
<dbReference type="Gene3D" id="3.40.50.10790">
    <property type="entry name" value="S-adenosyl-l-methionine hydroxide adenosyltransferase, N-terminal"/>
    <property type="match status" value="1"/>
</dbReference>
<reference evidence="5 6" key="1">
    <citation type="submission" date="2019-02" db="EMBL/GenBank/DDBJ databases">
        <title>Apibacter muscae sp. nov.: a novel member of the house fly microbiota.</title>
        <authorList>
            <person name="Park R."/>
        </authorList>
    </citation>
    <scope>NUCLEOTIDE SEQUENCE [LARGE SCALE GENOMIC DNA]</scope>
    <source>
        <strain evidence="5 6">AL1</strain>
    </source>
</reference>
<protein>
    <recommendedName>
        <fullName evidence="7">SAM-dependent chlorinase/fluorinase</fullName>
    </recommendedName>
</protein>
<dbReference type="Gene3D" id="2.40.30.90">
    <property type="entry name" value="Bacterial fluorinating enzyme like"/>
    <property type="match status" value="1"/>
</dbReference>
<evidence type="ECO:0000313" key="5">
    <source>
        <dbReference type="EMBL" id="TWP26670.1"/>
    </source>
</evidence>
<dbReference type="OrthoDB" id="9792195at2"/>
<dbReference type="Pfam" id="PF01887">
    <property type="entry name" value="SAM_HAT_N"/>
    <property type="match status" value="1"/>
</dbReference>
<gene>
    <name evidence="5" type="ORF">ETU09_08890</name>
</gene>
<evidence type="ECO:0008006" key="7">
    <source>
        <dbReference type="Google" id="ProtNLM"/>
    </source>
</evidence>
<dbReference type="AlphaFoldDB" id="A0A563D911"/>
<evidence type="ECO:0000259" key="3">
    <source>
        <dbReference type="Pfam" id="PF01887"/>
    </source>
</evidence>
<dbReference type="PIRSF" id="PIRSF006779">
    <property type="entry name" value="UCP006779"/>
    <property type="match status" value="1"/>
</dbReference>
<evidence type="ECO:0000313" key="6">
    <source>
        <dbReference type="Proteomes" id="UP000319499"/>
    </source>
</evidence>
<dbReference type="InterPro" id="IPR023228">
    <property type="entry name" value="SAM_OH_AdoTrfase_N_sf"/>
</dbReference>
<dbReference type="SUPFAM" id="SSF102522">
    <property type="entry name" value="Bacterial fluorinating enzyme, N-terminal domain"/>
    <property type="match status" value="1"/>
</dbReference>
<dbReference type="Proteomes" id="UP000319499">
    <property type="component" value="Unassembled WGS sequence"/>
</dbReference>
<organism evidence="5 6">
    <name type="scientific">Apibacter muscae</name>
    <dbReference type="NCBI Taxonomy" id="2509004"/>
    <lineage>
        <taxon>Bacteria</taxon>
        <taxon>Pseudomonadati</taxon>
        <taxon>Bacteroidota</taxon>
        <taxon>Flavobacteriia</taxon>
        <taxon>Flavobacteriales</taxon>
        <taxon>Weeksellaceae</taxon>
        <taxon>Apibacter</taxon>
    </lineage>
</organism>
<dbReference type="RefSeq" id="WP_146293169.1">
    <property type="nucleotide sequence ID" value="NZ_SELH01000025.1"/>
</dbReference>
<sequence>MPIITLTTDFGLNDFHVPALKGCIYSQLPEVVVVDISHEIMPFDLLETAFVVRNSYQSFPRGTVHIIGVDALSSPHVKSMAAEIHGHYFICNDNGILSLITEGGVIHEMYEITINPYEDINYLLKDLFIPVACHLARGGKLELIGRKTSDYRVLTEYKPLEKADENSLIGMIIYIDNYGNAVTNIKKERFYQFGKKRDFVISIRNVEFTEIKTKYTDVLGDDPDENKYHGKALAIFNSSEYLQISMYKSNLKTVGGASSLMGLSIGTQIKIVFQ</sequence>
<feature type="domain" description="S-adenosyl-l-methionine hydroxide adenosyltransferase C-terminal" evidence="4">
    <location>
        <begin position="170"/>
        <end position="269"/>
    </location>
</feature>
<dbReference type="InterPro" id="IPR023227">
    <property type="entry name" value="SAM_OH_AdoTrfase_C_sf"/>
</dbReference>
<dbReference type="PANTHER" id="PTHR35092:SF1">
    <property type="entry name" value="CHLORINASE MJ1651"/>
    <property type="match status" value="1"/>
</dbReference>
<dbReference type="PANTHER" id="PTHR35092">
    <property type="entry name" value="CHLORINASE MJ1651"/>
    <property type="match status" value="1"/>
</dbReference>
<evidence type="ECO:0000259" key="4">
    <source>
        <dbReference type="Pfam" id="PF20257"/>
    </source>
</evidence>
<evidence type="ECO:0000256" key="1">
    <source>
        <dbReference type="ARBA" id="ARBA00022691"/>
    </source>
</evidence>
<dbReference type="InterPro" id="IPR046470">
    <property type="entry name" value="SAM_HAT_C"/>
</dbReference>
<feature type="domain" description="S-adenosyl-l-methionine hydroxide adenosyltransferase N-terminal" evidence="3">
    <location>
        <begin position="4"/>
        <end position="145"/>
    </location>
</feature>
<dbReference type="SUPFAM" id="SSF101852">
    <property type="entry name" value="Bacterial fluorinating enzyme, C-terminal domain"/>
    <property type="match status" value="1"/>
</dbReference>
<dbReference type="InterPro" id="IPR046469">
    <property type="entry name" value="SAM_HAT_N"/>
</dbReference>
<dbReference type="InterPro" id="IPR002747">
    <property type="entry name" value="SAM_OH_AdoTrfase"/>
</dbReference>
<keyword evidence="1" id="KW-0949">S-adenosyl-L-methionine</keyword>